<dbReference type="Pfam" id="PF00440">
    <property type="entry name" value="TetR_N"/>
    <property type="match status" value="1"/>
</dbReference>
<keyword evidence="1" id="KW-0805">Transcription regulation</keyword>
<dbReference type="PROSITE" id="PS01081">
    <property type="entry name" value="HTH_TETR_1"/>
    <property type="match status" value="1"/>
</dbReference>
<dbReference type="Proteomes" id="UP001552427">
    <property type="component" value="Unassembled WGS sequence"/>
</dbReference>
<evidence type="ECO:0000256" key="4">
    <source>
        <dbReference type="PROSITE-ProRule" id="PRU00335"/>
    </source>
</evidence>
<dbReference type="PANTHER" id="PTHR30055">
    <property type="entry name" value="HTH-TYPE TRANSCRIPTIONAL REGULATOR RUTR"/>
    <property type="match status" value="1"/>
</dbReference>
<dbReference type="InterPro" id="IPR036271">
    <property type="entry name" value="Tet_transcr_reg_TetR-rel_C_sf"/>
</dbReference>
<gene>
    <name evidence="6" type="ORF">AB0K40_04445</name>
</gene>
<dbReference type="InterPro" id="IPR009057">
    <property type="entry name" value="Homeodomain-like_sf"/>
</dbReference>
<dbReference type="PROSITE" id="PS50977">
    <property type="entry name" value="HTH_TETR_2"/>
    <property type="match status" value="1"/>
</dbReference>
<dbReference type="EMBL" id="JBFARM010000002">
    <property type="protein sequence ID" value="MEV4284731.1"/>
    <property type="molecule type" value="Genomic_DNA"/>
</dbReference>
<sequence length="206" mass="22859">MRSENEPTGQKSRSFIEDARRAQIVAAAIDVIADVGFAQASLARIARQAGISKGLISYHFAGKEELMTEVVVVTYTAIADHVLAAMQGVESPRELLRTHVLSVATYMRGQRKGLKALGQIFGNLRDADGRPRFGIRTNDEIYRSLENIYRAGQAAGEFRDFDVRVMAVTHSAAVDAMFAYWVEHPEHDLDEHARQLADLLERACVT</sequence>
<feature type="DNA-binding region" description="H-T-H motif" evidence="4">
    <location>
        <begin position="41"/>
        <end position="60"/>
    </location>
</feature>
<accession>A0ABV3GWS0</accession>
<dbReference type="Gene3D" id="1.10.357.10">
    <property type="entry name" value="Tetracycline Repressor, domain 2"/>
    <property type="match status" value="1"/>
</dbReference>
<reference evidence="6 7" key="1">
    <citation type="submission" date="2024-06" db="EMBL/GenBank/DDBJ databases">
        <title>The Natural Products Discovery Center: Release of the First 8490 Sequenced Strains for Exploring Actinobacteria Biosynthetic Diversity.</title>
        <authorList>
            <person name="Kalkreuter E."/>
            <person name="Kautsar S.A."/>
            <person name="Yang D."/>
            <person name="Bader C.D."/>
            <person name="Teijaro C.N."/>
            <person name="Fluegel L."/>
            <person name="Davis C.M."/>
            <person name="Simpson J.R."/>
            <person name="Lauterbach L."/>
            <person name="Steele A.D."/>
            <person name="Gui C."/>
            <person name="Meng S."/>
            <person name="Li G."/>
            <person name="Viehrig K."/>
            <person name="Ye F."/>
            <person name="Su P."/>
            <person name="Kiefer A.F."/>
            <person name="Nichols A."/>
            <person name="Cepeda A.J."/>
            <person name="Yan W."/>
            <person name="Fan B."/>
            <person name="Jiang Y."/>
            <person name="Adhikari A."/>
            <person name="Zheng C.-J."/>
            <person name="Schuster L."/>
            <person name="Cowan T.M."/>
            <person name="Smanski M.J."/>
            <person name="Chevrette M.G."/>
            <person name="De Carvalho L.P.S."/>
            <person name="Shen B."/>
        </authorList>
    </citation>
    <scope>NUCLEOTIDE SEQUENCE [LARGE SCALE GENOMIC DNA]</scope>
    <source>
        <strain evidence="6 7">NPDC049574</strain>
    </source>
</reference>
<evidence type="ECO:0000256" key="2">
    <source>
        <dbReference type="ARBA" id="ARBA00023125"/>
    </source>
</evidence>
<name>A0ABV3GWS0_9ACTN</name>
<dbReference type="InterPro" id="IPR050109">
    <property type="entry name" value="HTH-type_TetR-like_transc_reg"/>
</dbReference>
<evidence type="ECO:0000259" key="5">
    <source>
        <dbReference type="PROSITE" id="PS50977"/>
    </source>
</evidence>
<evidence type="ECO:0000256" key="1">
    <source>
        <dbReference type="ARBA" id="ARBA00023015"/>
    </source>
</evidence>
<evidence type="ECO:0000313" key="6">
    <source>
        <dbReference type="EMBL" id="MEV4284731.1"/>
    </source>
</evidence>
<dbReference type="PANTHER" id="PTHR30055:SF234">
    <property type="entry name" value="HTH-TYPE TRANSCRIPTIONAL REGULATOR BETI"/>
    <property type="match status" value="1"/>
</dbReference>
<organism evidence="6 7">
    <name type="scientific">Nonomuraea bangladeshensis</name>
    <dbReference type="NCBI Taxonomy" id="404385"/>
    <lineage>
        <taxon>Bacteria</taxon>
        <taxon>Bacillati</taxon>
        <taxon>Actinomycetota</taxon>
        <taxon>Actinomycetes</taxon>
        <taxon>Streptosporangiales</taxon>
        <taxon>Streptosporangiaceae</taxon>
        <taxon>Nonomuraea</taxon>
    </lineage>
</organism>
<dbReference type="RefSeq" id="WP_364445169.1">
    <property type="nucleotide sequence ID" value="NZ_JBFARM010000002.1"/>
</dbReference>
<dbReference type="SUPFAM" id="SSF48498">
    <property type="entry name" value="Tetracyclin repressor-like, C-terminal domain"/>
    <property type="match status" value="1"/>
</dbReference>
<keyword evidence="3" id="KW-0804">Transcription</keyword>
<dbReference type="InterPro" id="IPR023772">
    <property type="entry name" value="DNA-bd_HTH_TetR-type_CS"/>
</dbReference>
<dbReference type="InterPro" id="IPR001647">
    <property type="entry name" value="HTH_TetR"/>
</dbReference>
<dbReference type="Gene3D" id="1.10.10.60">
    <property type="entry name" value="Homeodomain-like"/>
    <property type="match status" value="1"/>
</dbReference>
<protein>
    <submittedName>
        <fullName evidence="6">TetR/AcrR family transcriptional regulator</fullName>
    </submittedName>
</protein>
<dbReference type="PRINTS" id="PR00455">
    <property type="entry name" value="HTHTETR"/>
</dbReference>
<dbReference type="SUPFAM" id="SSF46689">
    <property type="entry name" value="Homeodomain-like"/>
    <property type="match status" value="1"/>
</dbReference>
<evidence type="ECO:0000256" key="3">
    <source>
        <dbReference type="ARBA" id="ARBA00023163"/>
    </source>
</evidence>
<evidence type="ECO:0000313" key="7">
    <source>
        <dbReference type="Proteomes" id="UP001552427"/>
    </source>
</evidence>
<feature type="domain" description="HTH tetR-type" evidence="5">
    <location>
        <begin position="18"/>
        <end position="78"/>
    </location>
</feature>
<keyword evidence="2 4" id="KW-0238">DNA-binding</keyword>
<proteinExistence type="predicted"/>
<comment type="caution">
    <text evidence="6">The sequence shown here is derived from an EMBL/GenBank/DDBJ whole genome shotgun (WGS) entry which is preliminary data.</text>
</comment>
<keyword evidence="7" id="KW-1185">Reference proteome</keyword>